<dbReference type="AlphaFoldDB" id="A0A7G9WIV4"/>
<proteinExistence type="predicted"/>
<reference evidence="3 4" key="1">
    <citation type="submission" date="2020-08" db="EMBL/GenBank/DDBJ databases">
        <authorList>
            <person name="Ren C."/>
            <person name="Gu Y."/>
            <person name="Xu Y."/>
        </authorList>
    </citation>
    <scope>NUCLEOTIDE SEQUENCE [LARGE SCALE GENOMIC DNA]</scope>
    <source>
        <strain evidence="3 4">LBM18003</strain>
    </source>
</reference>
<sequence>MITETISLAEKFPPLAGLGSTAVLYSYARGTSQEISPSRTWPAILVCPGGGYCMTSDREAEVIALEFLARGFQCFVLRYTCAPARYPLALQEAAASMTYIHQNSAHFCVDESRIAVMGFSAGGHLAASLALFWDAPEIYQPLSLTAAQTRPDALCLGYPVITGGKYAHRGSFDNLLGENPPQELLHRLSLENSVRADMPPVFLWHTSEDDCVPVENSLFFALALRKEKIPFEMHIFPHGGHGLSLSTVQTQLRDRSFHLIVPEVSCWPDLCDDWLRRELPGGKDPKDD</sequence>
<dbReference type="SUPFAM" id="SSF53474">
    <property type="entry name" value="alpha/beta-Hydrolases"/>
    <property type="match status" value="1"/>
</dbReference>
<accession>A0A7G9WIV4</accession>
<dbReference type="InterPro" id="IPR049492">
    <property type="entry name" value="BD-FAE-like_dom"/>
</dbReference>
<evidence type="ECO:0000313" key="4">
    <source>
        <dbReference type="Proteomes" id="UP000516046"/>
    </source>
</evidence>
<dbReference type="InterPro" id="IPR050300">
    <property type="entry name" value="GDXG_lipolytic_enzyme"/>
</dbReference>
<dbReference type="EMBL" id="CP060696">
    <property type="protein sequence ID" value="QNO18616.1"/>
    <property type="molecule type" value="Genomic_DNA"/>
</dbReference>
<keyword evidence="1 3" id="KW-0378">Hydrolase</keyword>
<gene>
    <name evidence="3" type="ORF">H6X83_02915</name>
</gene>
<keyword evidence="4" id="KW-1185">Reference proteome</keyword>
<dbReference type="PANTHER" id="PTHR48081">
    <property type="entry name" value="AB HYDROLASE SUPERFAMILY PROTEIN C4A8.06C"/>
    <property type="match status" value="1"/>
</dbReference>
<dbReference type="Proteomes" id="UP000516046">
    <property type="component" value="Chromosome"/>
</dbReference>
<protein>
    <submittedName>
        <fullName evidence="3">Alpha/beta hydrolase</fullName>
    </submittedName>
</protein>
<dbReference type="GO" id="GO:0016787">
    <property type="term" value="F:hydrolase activity"/>
    <property type="evidence" value="ECO:0007669"/>
    <property type="project" value="UniProtKB-KW"/>
</dbReference>
<dbReference type="InterPro" id="IPR029058">
    <property type="entry name" value="AB_hydrolase_fold"/>
</dbReference>
<organism evidence="3 4">
    <name type="scientific">Caproicibacterium amylolyticum</name>
    <dbReference type="NCBI Taxonomy" id="2766537"/>
    <lineage>
        <taxon>Bacteria</taxon>
        <taxon>Bacillati</taxon>
        <taxon>Bacillota</taxon>
        <taxon>Clostridia</taxon>
        <taxon>Eubacteriales</taxon>
        <taxon>Oscillospiraceae</taxon>
        <taxon>Caproicibacterium</taxon>
    </lineage>
</organism>
<dbReference type="PANTHER" id="PTHR48081:SF6">
    <property type="entry name" value="PEPTIDASE S9 PROLYL OLIGOPEPTIDASE CATALYTIC DOMAIN-CONTAINING PROTEIN"/>
    <property type="match status" value="1"/>
</dbReference>
<feature type="domain" description="BD-FAE-like" evidence="2">
    <location>
        <begin position="39"/>
        <end position="221"/>
    </location>
</feature>
<dbReference type="Gene3D" id="3.40.50.1820">
    <property type="entry name" value="alpha/beta hydrolase"/>
    <property type="match status" value="1"/>
</dbReference>
<dbReference type="RefSeq" id="WP_212507682.1">
    <property type="nucleotide sequence ID" value="NZ_CP060696.1"/>
</dbReference>
<evidence type="ECO:0000256" key="1">
    <source>
        <dbReference type="ARBA" id="ARBA00022801"/>
    </source>
</evidence>
<dbReference type="KEGG" id="caml:H6X83_02915"/>
<evidence type="ECO:0000313" key="3">
    <source>
        <dbReference type="EMBL" id="QNO18616.1"/>
    </source>
</evidence>
<name>A0A7G9WIV4_9FIRM</name>
<dbReference type="Pfam" id="PF20434">
    <property type="entry name" value="BD-FAE"/>
    <property type="match status" value="1"/>
</dbReference>
<evidence type="ECO:0000259" key="2">
    <source>
        <dbReference type="Pfam" id="PF20434"/>
    </source>
</evidence>